<feature type="region of interest" description="Disordered" evidence="17">
    <location>
        <begin position="1"/>
        <end position="31"/>
    </location>
</feature>
<dbReference type="PANTHER" id="PTHR45628:SF7">
    <property type="entry name" value="VOLTAGE-DEPENDENT CALCIUM CHANNEL TYPE A SUBUNIT ALPHA-1"/>
    <property type="match status" value="1"/>
</dbReference>
<keyword evidence="11" id="KW-0406">Ion transport</keyword>
<keyword evidence="3" id="KW-1003">Cell membrane</keyword>
<evidence type="ECO:0000256" key="10">
    <source>
        <dbReference type="ARBA" id="ARBA00022989"/>
    </source>
</evidence>
<dbReference type="InterPro" id="IPR005821">
    <property type="entry name" value="Ion_trans_dom"/>
</dbReference>
<gene>
    <name evidence="20" type="ORF">M501DRAFT_998132</name>
</gene>
<feature type="transmembrane region" description="Helical" evidence="18">
    <location>
        <begin position="1170"/>
        <end position="1190"/>
    </location>
</feature>
<evidence type="ECO:0000256" key="2">
    <source>
        <dbReference type="ARBA" id="ARBA00022448"/>
    </source>
</evidence>
<evidence type="ECO:0000313" key="21">
    <source>
        <dbReference type="Proteomes" id="UP000799429"/>
    </source>
</evidence>
<feature type="transmembrane region" description="Helical" evidence="18">
    <location>
        <begin position="457"/>
        <end position="477"/>
    </location>
</feature>
<evidence type="ECO:0000313" key="20">
    <source>
        <dbReference type="EMBL" id="KAF2841926.1"/>
    </source>
</evidence>
<sequence>MAPQNKHRDGEDIDPEDLSNKQESSSPELYDLSLDELPEATLRIYDTTIPTRKRHQVEEHYNLSTTLDNNLLFPSPHESHGFENNLALSLSLNPPYLRPGDPVTHIKSVPDGLNTHSSRLITLPDGIILTPIAIDSRLETHSDRGSLSLETHQRTSKNDGLQLSQKDNDYISANEEIQAQTDNQRPFRSGSIFHEMSLRVTTLKDENHSAVHKLVENDQESKSHKYDPLKGRTLGVFSSSNIIRRRAFDILTHPLTEPFVLLLLIAQMIISIVETSRNLRSPETRPSWSGSSIDYAYLSIFILYTLEMFIKIIALGSFFTPPEYRQGQSRKNAFYTIITRERFRFFAPQRPHFPKNIHQNRTSHVIETRPSILEGVTVPKHYVPQARYPFFRSGYNQLDFISVSAFWIALALRLHGQEVKRYVSVFQMLSSLRLLRLLFLTSGTTRLIRTMRKAAPLLAYTSFFFAFAWLLFGLIGVQSFASGLKRSCIWIGPGRISANYTSAQHCGGNIDNRNYKSSWLTSEGAYSTDTPDGYLCQPGSLCVEKRNPFNDTVSFDNILHSLEQVYIILSTNTFSDTLYALTMSKSLAAVFYFVVTFIILSLCLANQFTSIIVYYYAVTKDEDQSKAFKEDDKKSNASTVHNPVETIDQEETGVTRRIVTSITRIWFKKLDPVWIIVILYGLLVQCFRTANMTSTRQLFLDTSERVVTATLFIEIILRLAMGKKLFFKNGRDIMDLVLALATAIIQLPAIHNSGQVYAWLTIFQILRIYRITLVLSPSRELLLVVFQDIAPLLRFFLFIALTTLIFAIFGAQLFGGHIPEDRSDGQWINVHFSTLYNSFFGIYQILSGRDWTTILYDITGSEKSHNLAWFGATFCIIFSMLSLFLLRNLCLAILRGSFEISEDEKRLSQVKKFLKQKYNNEQRGTSITDGLAHWYENTLQQMGHIPELTSILFHNSGEELGSDDEPPRDSMRDGLKAIEQIPPLVANIRSLLNFLRRPFNNPFFTQAENWFDDSDDPIMAAKNIVIRSERIRKLQREYLRAHPNFNNSLFIFTPANRFRKICMRLLGPVVGERIEGVVPTKGLWYFFSLLIYLSILAQTILTCIATPLYQRRYFEEHNFSMNNWITMSDLGFCVIFTIEFLVSTVANGFFYTPNGYVRSLWGSSSFSVLIVQWVILGSSILHGGATSRTIGTLKALRSIRLLQLVHKPQISSDFSSFFISGRKRLFSAILVAFFILLGSSIYALNLFNGQMLACNDRGNGITSVSQCSNEYLSKPLGWNILTPRYTTNPGYSFDNFGASLFILFQILSLEGWVEVMWNTMDATSPGMPRTHGSSKWNSIFFIFFNLLSLFFILGLFTAVFMYNYAFETGVAHDSPEQRLWGEMKELLRTISPVYAPSPKENRNRWQLWCSQRGRNHGVWYGLISCALVFQLIIMCMEFYPQSEIWHRSKDALYFILVLLYITDILIRICGGTWTINYHHNPWDLYGAITVTGALITNILVLVNWDRRVYQLSHGLFLVFLMGLLIPRVRVLKRIFQTTVIGLNSTYHILLVWLVFYVIYAIAFTQCFGLTKFNRHENINVNFRSTSKTFVLLFRMSFGKGWNDIMEDFATMRFPTCVPTTTPFSEDCGSAGWARFLFISWNILNKFIFINMIIAIIYNSVNSVYHQTTGVTLLSIDEIRRFQEVWARFDPKGTKYISKEDIPHVLSQLSGIFEMKIYTGESTIPQIINACKTDTQVPHLPGTASRTIINLDLDRLNQCIADIDVAAIRRRRKRYRLLHEELMVSADPDKGLHITRMLQILAYYTLVDETTTYLRLEEFLRRRARLHRIEEAVRRELVTGFLKVIYWSGRFRGRKRGNLDSFSSYWGSLAGA</sequence>
<dbReference type="OrthoDB" id="416585at2759"/>
<keyword evidence="5" id="KW-0109">Calcium transport</keyword>
<evidence type="ECO:0000256" key="15">
    <source>
        <dbReference type="ARBA" id="ARBA00061395"/>
    </source>
</evidence>
<keyword evidence="4" id="KW-0597">Phosphoprotein</keyword>
<feature type="transmembrane region" description="Helical" evidence="18">
    <location>
        <begin position="1548"/>
        <end position="1569"/>
    </location>
</feature>
<comment type="subcellular location">
    <subcellularLocation>
        <location evidence="1">Cell membrane</location>
        <topology evidence="1">Multi-pass membrane protein</topology>
    </subcellularLocation>
</comment>
<evidence type="ECO:0000256" key="14">
    <source>
        <dbReference type="ARBA" id="ARBA00023303"/>
    </source>
</evidence>
<feature type="transmembrane region" description="Helical" evidence="18">
    <location>
        <begin position="295"/>
        <end position="320"/>
    </location>
</feature>
<accession>A0A9P4SFH7</accession>
<evidence type="ECO:0000256" key="1">
    <source>
        <dbReference type="ARBA" id="ARBA00004651"/>
    </source>
</evidence>
<evidence type="ECO:0000256" key="18">
    <source>
        <dbReference type="SAM" id="Phobius"/>
    </source>
</evidence>
<feature type="transmembrane region" description="Helical" evidence="18">
    <location>
        <begin position="733"/>
        <end position="750"/>
    </location>
</feature>
<feature type="transmembrane region" description="Helical" evidence="18">
    <location>
        <begin position="1338"/>
        <end position="1362"/>
    </location>
</feature>
<keyword evidence="2" id="KW-0813">Transport</keyword>
<feature type="transmembrane region" description="Helical" evidence="18">
    <location>
        <begin position="1418"/>
        <end position="1439"/>
    </location>
</feature>
<feature type="transmembrane region" description="Helical" evidence="18">
    <location>
        <begin position="867"/>
        <end position="886"/>
    </location>
</feature>
<dbReference type="InterPro" id="IPR027359">
    <property type="entry name" value="Volt_channel_dom_sf"/>
</dbReference>
<dbReference type="FunFam" id="1.10.287.70:FF:000093">
    <property type="entry name" value="Calcium channel subunit Cch1"/>
    <property type="match status" value="1"/>
</dbReference>
<feature type="transmembrane region" description="Helical" evidence="18">
    <location>
        <begin position="1485"/>
        <end position="1504"/>
    </location>
</feature>
<keyword evidence="14" id="KW-0407">Ion channel</keyword>
<evidence type="ECO:0000256" key="13">
    <source>
        <dbReference type="ARBA" id="ARBA00023180"/>
    </source>
</evidence>
<feature type="transmembrane region" description="Helical" evidence="18">
    <location>
        <begin position="1225"/>
        <end position="1244"/>
    </location>
</feature>
<feature type="transmembrane region" description="Helical" evidence="18">
    <location>
        <begin position="1451"/>
        <end position="1473"/>
    </location>
</feature>
<dbReference type="InterPro" id="IPR050599">
    <property type="entry name" value="VDCC_alpha-1_subunit"/>
</dbReference>
<protein>
    <recommendedName>
        <fullName evidence="16">Calcium-channel protein CCH1</fullName>
    </recommendedName>
</protein>
<feature type="transmembrane region" description="Helical" evidence="18">
    <location>
        <begin position="673"/>
        <end position="690"/>
    </location>
</feature>
<reference evidence="20" key="1">
    <citation type="journal article" date="2020" name="Stud. Mycol.">
        <title>101 Dothideomycetes genomes: a test case for predicting lifestyles and emergence of pathogens.</title>
        <authorList>
            <person name="Haridas S."/>
            <person name="Albert R."/>
            <person name="Binder M."/>
            <person name="Bloem J."/>
            <person name="Labutti K."/>
            <person name="Salamov A."/>
            <person name="Andreopoulos B."/>
            <person name="Baker S."/>
            <person name="Barry K."/>
            <person name="Bills G."/>
            <person name="Bluhm B."/>
            <person name="Cannon C."/>
            <person name="Castanera R."/>
            <person name="Culley D."/>
            <person name="Daum C."/>
            <person name="Ezra D."/>
            <person name="Gonzalez J."/>
            <person name="Henrissat B."/>
            <person name="Kuo A."/>
            <person name="Liang C."/>
            <person name="Lipzen A."/>
            <person name="Lutzoni F."/>
            <person name="Magnuson J."/>
            <person name="Mondo S."/>
            <person name="Nolan M."/>
            <person name="Ohm R."/>
            <person name="Pangilinan J."/>
            <person name="Park H.-J."/>
            <person name="Ramirez L."/>
            <person name="Alfaro M."/>
            <person name="Sun H."/>
            <person name="Tritt A."/>
            <person name="Yoshinaga Y."/>
            <person name="Zwiers L.-H."/>
            <person name="Turgeon B."/>
            <person name="Goodwin S."/>
            <person name="Spatafora J."/>
            <person name="Crous P."/>
            <person name="Grigoriev I."/>
        </authorList>
    </citation>
    <scope>NUCLEOTIDE SEQUENCE</scope>
    <source>
        <strain evidence="20">CBS 101060</strain>
    </source>
</reference>
<dbReference type="GO" id="GO:0005891">
    <property type="term" value="C:voltage-gated calcium channel complex"/>
    <property type="evidence" value="ECO:0007669"/>
    <property type="project" value="TreeGrafter"/>
</dbReference>
<evidence type="ECO:0000259" key="19">
    <source>
        <dbReference type="PROSITE" id="PS50222"/>
    </source>
</evidence>
<proteinExistence type="inferred from homology"/>
<evidence type="ECO:0000256" key="16">
    <source>
        <dbReference type="ARBA" id="ARBA00067459"/>
    </source>
</evidence>
<comment type="caution">
    <text evidence="20">The sequence shown here is derived from an EMBL/GenBank/DDBJ whole genome shotgun (WGS) entry which is preliminary data.</text>
</comment>
<evidence type="ECO:0000256" key="11">
    <source>
        <dbReference type="ARBA" id="ARBA00023065"/>
    </source>
</evidence>
<dbReference type="InterPro" id="IPR002048">
    <property type="entry name" value="EF_hand_dom"/>
</dbReference>
<name>A0A9P4SFH7_9PEZI</name>
<evidence type="ECO:0000256" key="17">
    <source>
        <dbReference type="SAM" id="MobiDB-lite"/>
    </source>
</evidence>
<feature type="transmembrane region" description="Helical" evidence="18">
    <location>
        <begin position="589"/>
        <end position="617"/>
    </location>
</feature>
<evidence type="ECO:0000256" key="12">
    <source>
        <dbReference type="ARBA" id="ARBA00023136"/>
    </source>
</evidence>
<feature type="transmembrane region" description="Helical" evidence="18">
    <location>
        <begin position="795"/>
        <end position="815"/>
    </location>
</feature>
<feature type="transmembrane region" description="Helical" evidence="18">
    <location>
        <begin position="1642"/>
        <end position="1660"/>
    </location>
</feature>
<dbReference type="Gene3D" id="1.10.238.10">
    <property type="entry name" value="EF-hand"/>
    <property type="match status" value="1"/>
</dbReference>
<organism evidence="20 21">
    <name type="scientific">Patellaria atrata CBS 101060</name>
    <dbReference type="NCBI Taxonomy" id="1346257"/>
    <lineage>
        <taxon>Eukaryota</taxon>
        <taxon>Fungi</taxon>
        <taxon>Dikarya</taxon>
        <taxon>Ascomycota</taxon>
        <taxon>Pezizomycotina</taxon>
        <taxon>Dothideomycetes</taxon>
        <taxon>Dothideomycetes incertae sedis</taxon>
        <taxon>Patellariales</taxon>
        <taxon>Patellariaceae</taxon>
        <taxon>Patellaria</taxon>
    </lineage>
</organism>
<keyword evidence="10 18" id="KW-1133">Transmembrane helix</keyword>
<evidence type="ECO:0000256" key="3">
    <source>
        <dbReference type="ARBA" id="ARBA00022475"/>
    </source>
</evidence>
<evidence type="ECO:0000256" key="5">
    <source>
        <dbReference type="ARBA" id="ARBA00022568"/>
    </source>
</evidence>
<dbReference type="PANTHER" id="PTHR45628">
    <property type="entry name" value="VOLTAGE-DEPENDENT CALCIUM CHANNEL TYPE A SUBUNIT ALPHA-1"/>
    <property type="match status" value="1"/>
</dbReference>
<keyword evidence="6" id="KW-0107">Calcium channel</keyword>
<keyword evidence="21" id="KW-1185">Reference proteome</keyword>
<feature type="transmembrane region" description="Helical" evidence="18">
    <location>
        <begin position="1130"/>
        <end position="1150"/>
    </location>
</feature>
<dbReference type="EMBL" id="MU006090">
    <property type="protein sequence ID" value="KAF2841926.1"/>
    <property type="molecule type" value="Genomic_DNA"/>
</dbReference>
<dbReference type="GO" id="GO:0098703">
    <property type="term" value="P:calcium ion import across plasma membrane"/>
    <property type="evidence" value="ECO:0007669"/>
    <property type="project" value="TreeGrafter"/>
</dbReference>
<keyword evidence="9" id="KW-0851">Voltage-gated channel</keyword>
<feature type="transmembrane region" description="Helical" evidence="18">
    <location>
        <begin position="255"/>
        <end position="275"/>
    </location>
</feature>
<evidence type="ECO:0000256" key="6">
    <source>
        <dbReference type="ARBA" id="ARBA00022673"/>
    </source>
</evidence>
<keyword evidence="13" id="KW-0325">Glycoprotein</keyword>
<keyword evidence="8" id="KW-0106">Calcium</keyword>
<keyword evidence="7 18" id="KW-0812">Transmembrane</keyword>
<feature type="domain" description="EF-hand" evidence="19">
    <location>
        <begin position="1676"/>
        <end position="1711"/>
    </location>
</feature>
<dbReference type="Gene3D" id="1.20.120.350">
    <property type="entry name" value="Voltage-gated potassium channels. Chain C"/>
    <property type="match status" value="5"/>
</dbReference>
<dbReference type="Gene3D" id="1.10.287.70">
    <property type="match status" value="4"/>
</dbReference>
<dbReference type="Pfam" id="PF00520">
    <property type="entry name" value="Ion_trans"/>
    <property type="match status" value="4"/>
</dbReference>
<feature type="transmembrane region" description="Helical" evidence="18">
    <location>
        <begin position="1083"/>
        <end position="1109"/>
    </location>
</feature>
<evidence type="ECO:0000256" key="9">
    <source>
        <dbReference type="ARBA" id="ARBA00022882"/>
    </source>
</evidence>
<feature type="transmembrane region" description="Helical" evidence="18">
    <location>
        <begin position="1511"/>
        <end position="1528"/>
    </location>
</feature>
<comment type="similarity">
    <text evidence="15">Belongs to the calcium channel alpha-1 subunit (TC 1.A.1.11) family.</text>
</comment>
<dbReference type="GO" id="GO:0008331">
    <property type="term" value="F:high voltage-gated calcium channel activity"/>
    <property type="evidence" value="ECO:0007669"/>
    <property type="project" value="TreeGrafter"/>
</dbReference>
<evidence type="ECO:0000256" key="7">
    <source>
        <dbReference type="ARBA" id="ARBA00022692"/>
    </source>
</evidence>
<feature type="transmembrane region" description="Helical" evidence="18">
    <location>
        <begin position="827"/>
        <end position="846"/>
    </location>
</feature>
<feature type="transmembrane region" description="Helical" evidence="18">
    <location>
        <begin position="702"/>
        <end position="721"/>
    </location>
</feature>
<evidence type="ECO:0000256" key="8">
    <source>
        <dbReference type="ARBA" id="ARBA00022837"/>
    </source>
</evidence>
<evidence type="ECO:0000256" key="4">
    <source>
        <dbReference type="ARBA" id="ARBA00022553"/>
    </source>
</evidence>
<feature type="compositionally biased region" description="Basic and acidic residues" evidence="17">
    <location>
        <begin position="1"/>
        <end position="10"/>
    </location>
</feature>
<dbReference type="PROSITE" id="PS50222">
    <property type="entry name" value="EF_HAND_2"/>
    <property type="match status" value="1"/>
</dbReference>
<dbReference type="GO" id="GO:0005509">
    <property type="term" value="F:calcium ion binding"/>
    <property type="evidence" value="ECO:0007669"/>
    <property type="project" value="InterPro"/>
</dbReference>
<keyword evidence="12 18" id="KW-0472">Membrane</keyword>
<dbReference type="Proteomes" id="UP000799429">
    <property type="component" value="Unassembled WGS sequence"/>
</dbReference>
<dbReference type="SUPFAM" id="SSF81324">
    <property type="entry name" value="Voltage-gated potassium channels"/>
    <property type="match status" value="4"/>
</dbReference>